<reference evidence="1 2" key="3">
    <citation type="journal article" date="2013" name="Rice">
        <title>Improvement of the Oryza sativa Nipponbare reference genome using next generation sequence and optical map data.</title>
        <authorList>
            <person name="Kawahara Y."/>
            <person name="de la Bastide M."/>
            <person name="Hamilton J.P."/>
            <person name="Kanamori H."/>
            <person name="McCombie W.R."/>
            <person name="Ouyang S."/>
            <person name="Schwartz D.C."/>
            <person name="Tanaka T."/>
            <person name="Wu J."/>
            <person name="Zhou S."/>
            <person name="Childs K.L."/>
            <person name="Davidson R.M."/>
            <person name="Lin H."/>
            <person name="Quesada-Ocampo L."/>
            <person name="Vaillancourt B."/>
            <person name="Sakai H."/>
            <person name="Lee S.S."/>
            <person name="Kim J."/>
            <person name="Numa H."/>
            <person name="Itoh T."/>
            <person name="Buell C.R."/>
            <person name="Matsumoto T."/>
        </authorList>
    </citation>
    <scope>NUCLEOTIDE SEQUENCE [LARGE SCALE GENOMIC DNA]</scope>
    <source>
        <strain evidence="2">cv. Nipponbare</strain>
    </source>
</reference>
<dbReference type="Proteomes" id="UP000059680">
    <property type="component" value="Chromosome 7"/>
</dbReference>
<accession>A0A0P0X4J5</accession>
<reference evidence="2" key="1">
    <citation type="journal article" date="2005" name="Nature">
        <title>The map-based sequence of the rice genome.</title>
        <authorList>
            <consortium name="International rice genome sequencing project (IRGSP)"/>
            <person name="Matsumoto T."/>
            <person name="Wu J."/>
            <person name="Kanamori H."/>
            <person name="Katayose Y."/>
            <person name="Fujisawa M."/>
            <person name="Namiki N."/>
            <person name="Mizuno H."/>
            <person name="Yamamoto K."/>
            <person name="Antonio B.A."/>
            <person name="Baba T."/>
            <person name="Sakata K."/>
            <person name="Nagamura Y."/>
            <person name="Aoki H."/>
            <person name="Arikawa K."/>
            <person name="Arita K."/>
            <person name="Bito T."/>
            <person name="Chiden Y."/>
            <person name="Fujitsuka N."/>
            <person name="Fukunaka R."/>
            <person name="Hamada M."/>
            <person name="Harada C."/>
            <person name="Hayashi A."/>
            <person name="Hijishita S."/>
            <person name="Honda M."/>
            <person name="Hosokawa S."/>
            <person name="Ichikawa Y."/>
            <person name="Idonuma A."/>
            <person name="Iijima M."/>
            <person name="Ikeda M."/>
            <person name="Ikeno M."/>
            <person name="Ito K."/>
            <person name="Ito S."/>
            <person name="Ito T."/>
            <person name="Ito Y."/>
            <person name="Ito Y."/>
            <person name="Iwabuchi A."/>
            <person name="Kamiya K."/>
            <person name="Karasawa W."/>
            <person name="Kurita K."/>
            <person name="Katagiri S."/>
            <person name="Kikuta A."/>
            <person name="Kobayashi H."/>
            <person name="Kobayashi N."/>
            <person name="Machita K."/>
            <person name="Maehara T."/>
            <person name="Masukawa M."/>
            <person name="Mizubayashi T."/>
            <person name="Mukai Y."/>
            <person name="Nagasaki H."/>
            <person name="Nagata Y."/>
            <person name="Naito S."/>
            <person name="Nakashima M."/>
            <person name="Nakama Y."/>
            <person name="Nakamichi Y."/>
            <person name="Nakamura M."/>
            <person name="Meguro A."/>
            <person name="Negishi M."/>
            <person name="Ohta I."/>
            <person name="Ohta T."/>
            <person name="Okamoto M."/>
            <person name="Ono N."/>
            <person name="Saji S."/>
            <person name="Sakaguchi M."/>
            <person name="Sakai K."/>
            <person name="Shibata M."/>
            <person name="Shimokawa T."/>
            <person name="Song J."/>
            <person name="Takazaki Y."/>
            <person name="Terasawa K."/>
            <person name="Tsugane M."/>
            <person name="Tsuji K."/>
            <person name="Ueda S."/>
            <person name="Waki K."/>
            <person name="Yamagata H."/>
            <person name="Yamamoto M."/>
            <person name="Yamamoto S."/>
            <person name="Yamane H."/>
            <person name="Yoshiki S."/>
            <person name="Yoshihara R."/>
            <person name="Yukawa K."/>
            <person name="Zhong H."/>
            <person name="Yano M."/>
            <person name="Yuan Q."/>
            <person name="Ouyang S."/>
            <person name="Liu J."/>
            <person name="Jones K.M."/>
            <person name="Gansberger K."/>
            <person name="Moffat K."/>
            <person name="Hill J."/>
            <person name="Bera J."/>
            <person name="Fadrosh D."/>
            <person name="Jin S."/>
            <person name="Johri S."/>
            <person name="Kim M."/>
            <person name="Overton L."/>
            <person name="Reardon M."/>
            <person name="Tsitrin T."/>
            <person name="Vuong H."/>
            <person name="Weaver B."/>
            <person name="Ciecko A."/>
            <person name="Tallon L."/>
            <person name="Jackson J."/>
            <person name="Pai G."/>
            <person name="Aken S.V."/>
            <person name="Utterback T."/>
            <person name="Reidmuller S."/>
            <person name="Feldblyum T."/>
            <person name="Hsiao J."/>
            <person name="Zismann V."/>
            <person name="Iobst S."/>
            <person name="de Vazeille A.R."/>
            <person name="Buell C.R."/>
            <person name="Ying K."/>
            <person name="Li Y."/>
            <person name="Lu T."/>
            <person name="Huang Y."/>
            <person name="Zhao Q."/>
            <person name="Feng Q."/>
            <person name="Zhang L."/>
            <person name="Zhu J."/>
            <person name="Weng Q."/>
            <person name="Mu J."/>
            <person name="Lu Y."/>
            <person name="Fan D."/>
            <person name="Liu Y."/>
            <person name="Guan J."/>
            <person name="Zhang Y."/>
            <person name="Yu S."/>
            <person name="Liu X."/>
            <person name="Zhang Y."/>
            <person name="Hong G."/>
            <person name="Han B."/>
            <person name="Choisne N."/>
            <person name="Demange N."/>
            <person name="Orjeda G."/>
            <person name="Samain S."/>
            <person name="Cattolico L."/>
            <person name="Pelletier E."/>
            <person name="Couloux A."/>
            <person name="Segurens B."/>
            <person name="Wincker P."/>
            <person name="D'Hont A."/>
            <person name="Scarpelli C."/>
            <person name="Weissenbach J."/>
            <person name="Salanoubat M."/>
            <person name="Quetier F."/>
            <person name="Yu Y."/>
            <person name="Kim H.R."/>
            <person name="Rambo T."/>
            <person name="Currie J."/>
            <person name="Collura K."/>
            <person name="Luo M."/>
            <person name="Yang T."/>
            <person name="Ammiraju J.S.S."/>
            <person name="Engler F."/>
            <person name="Soderlund C."/>
            <person name="Wing R.A."/>
            <person name="Palmer L.E."/>
            <person name="de la Bastide M."/>
            <person name="Spiegel L."/>
            <person name="Nascimento L."/>
            <person name="Zutavern T."/>
            <person name="O'Shaughnessy A."/>
            <person name="Dike S."/>
            <person name="Dedhia N."/>
            <person name="Preston R."/>
            <person name="Balija V."/>
            <person name="McCombie W.R."/>
            <person name="Chow T."/>
            <person name="Chen H."/>
            <person name="Chung M."/>
            <person name="Chen C."/>
            <person name="Shaw J."/>
            <person name="Wu H."/>
            <person name="Hsiao K."/>
            <person name="Chao Y."/>
            <person name="Chu M."/>
            <person name="Cheng C."/>
            <person name="Hour A."/>
            <person name="Lee P."/>
            <person name="Lin S."/>
            <person name="Lin Y."/>
            <person name="Liou J."/>
            <person name="Liu S."/>
            <person name="Hsing Y."/>
            <person name="Raghuvanshi S."/>
            <person name="Mohanty A."/>
            <person name="Bharti A.K."/>
            <person name="Gaur A."/>
            <person name="Gupta V."/>
            <person name="Kumar D."/>
            <person name="Ravi V."/>
            <person name="Vij S."/>
            <person name="Kapur A."/>
            <person name="Khurana P."/>
            <person name="Khurana P."/>
            <person name="Khurana J.P."/>
            <person name="Tyagi A.K."/>
            <person name="Gaikwad K."/>
            <person name="Singh A."/>
            <person name="Dalal V."/>
            <person name="Srivastava S."/>
            <person name="Dixit A."/>
            <person name="Pal A.K."/>
            <person name="Ghazi I.A."/>
            <person name="Yadav M."/>
            <person name="Pandit A."/>
            <person name="Bhargava A."/>
            <person name="Sureshbabu K."/>
            <person name="Batra K."/>
            <person name="Sharma T.R."/>
            <person name="Mohapatra T."/>
            <person name="Singh N.K."/>
            <person name="Messing J."/>
            <person name="Nelson A.B."/>
            <person name="Fuks G."/>
            <person name="Kavchok S."/>
            <person name="Keizer G."/>
            <person name="Linton E."/>
            <person name="Llaca V."/>
            <person name="Song R."/>
            <person name="Tanyolac B."/>
            <person name="Young S."/>
            <person name="Ho-Il K."/>
            <person name="Hahn J.H."/>
            <person name="Sangsakoo G."/>
            <person name="Vanavichit A."/>
            <person name="de Mattos Luiz.A.T."/>
            <person name="Zimmer P.D."/>
            <person name="Malone G."/>
            <person name="Dellagostin O."/>
            <person name="de Oliveira A.C."/>
            <person name="Bevan M."/>
            <person name="Bancroft I."/>
            <person name="Minx P."/>
            <person name="Cordum H."/>
            <person name="Wilson R."/>
            <person name="Cheng Z."/>
            <person name="Jin W."/>
            <person name="Jiang J."/>
            <person name="Leong S.A."/>
            <person name="Iwama H."/>
            <person name="Gojobori T."/>
            <person name="Itoh T."/>
            <person name="Niimura Y."/>
            <person name="Fujii Y."/>
            <person name="Habara T."/>
            <person name="Sakai H."/>
            <person name="Sato Y."/>
            <person name="Wilson G."/>
            <person name="Kumar K."/>
            <person name="McCouch S."/>
            <person name="Juretic N."/>
            <person name="Hoen D."/>
            <person name="Wright S."/>
            <person name="Bruskiewich R."/>
            <person name="Bureau T."/>
            <person name="Miyao A."/>
            <person name="Hirochika H."/>
            <person name="Nishikawa T."/>
            <person name="Kadowaki K."/>
            <person name="Sugiura M."/>
            <person name="Burr B."/>
            <person name="Sasaki T."/>
        </authorList>
    </citation>
    <scope>NUCLEOTIDE SEQUENCE [LARGE SCALE GENOMIC DNA]</scope>
    <source>
        <strain evidence="2">cv. Nipponbare</strain>
    </source>
</reference>
<keyword evidence="2" id="KW-1185">Reference proteome</keyword>
<dbReference type="EMBL" id="AP014963">
    <property type="protein sequence ID" value="BAT00982.1"/>
    <property type="molecule type" value="Genomic_DNA"/>
</dbReference>
<name>A0A0P0X4J5_ORYSJ</name>
<dbReference type="InParanoid" id="A0A0P0X4J5"/>
<dbReference type="PaxDb" id="39947-A0A0P0X4J5"/>
<reference evidence="1 2" key="2">
    <citation type="journal article" date="2013" name="Plant Cell Physiol.">
        <title>Rice Annotation Project Database (RAP-DB): an integrative and interactive database for rice genomics.</title>
        <authorList>
            <person name="Sakai H."/>
            <person name="Lee S.S."/>
            <person name="Tanaka T."/>
            <person name="Numa H."/>
            <person name="Kim J."/>
            <person name="Kawahara Y."/>
            <person name="Wakimoto H."/>
            <person name="Yang C.C."/>
            <person name="Iwamoto M."/>
            <person name="Abe T."/>
            <person name="Yamada Y."/>
            <person name="Muto A."/>
            <person name="Inokuchi H."/>
            <person name="Ikemura T."/>
            <person name="Matsumoto T."/>
            <person name="Sasaki T."/>
            <person name="Itoh T."/>
        </authorList>
    </citation>
    <scope>NUCLEOTIDE SEQUENCE [LARGE SCALE GENOMIC DNA]</scope>
    <source>
        <strain evidence="2">cv. Nipponbare</strain>
    </source>
</reference>
<evidence type="ECO:0000313" key="1">
    <source>
        <dbReference type="EMBL" id="BAT00982.1"/>
    </source>
</evidence>
<dbReference type="AlphaFoldDB" id="A0A0P0X4J5"/>
<proteinExistence type="predicted"/>
<organism evidence="1 2">
    <name type="scientific">Oryza sativa subsp. japonica</name>
    <name type="common">Rice</name>
    <dbReference type="NCBI Taxonomy" id="39947"/>
    <lineage>
        <taxon>Eukaryota</taxon>
        <taxon>Viridiplantae</taxon>
        <taxon>Streptophyta</taxon>
        <taxon>Embryophyta</taxon>
        <taxon>Tracheophyta</taxon>
        <taxon>Spermatophyta</taxon>
        <taxon>Magnoliopsida</taxon>
        <taxon>Liliopsida</taxon>
        <taxon>Poales</taxon>
        <taxon>Poaceae</taxon>
        <taxon>BOP clade</taxon>
        <taxon>Oryzoideae</taxon>
        <taxon>Oryzeae</taxon>
        <taxon>Oryzinae</taxon>
        <taxon>Oryza</taxon>
        <taxon>Oryza sativa</taxon>
    </lineage>
</organism>
<sequence length="126" mass="13405">MLARLTWPYAEAAPAQPTWLCGAVVVRRRARAGLGCGDDDDGIGGGRRRMYAGKEEEGGVLAGFISTARREIAELVLPSFKEKAGGTGEERTATQRCELGSRFRRGRTRAAARARGSGVAGVVNQV</sequence>
<protein>
    <submittedName>
        <fullName evidence="1">Os07g0279650 protein</fullName>
    </submittedName>
</protein>
<evidence type="ECO:0000313" key="2">
    <source>
        <dbReference type="Proteomes" id="UP000059680"/>
    </source>
</evidence>
<gene>
    <name evidence="1" type="ordered locus">Os07g0279650</name>
    <name evidence="1" type="ORF">OSNPB_070279650</name>
</gene>